<dbReference type="Gene3D" id="3.80.10.10">
    <property type="entry name" value="Ribonuclease Inhibitor"/>
    <property type="match status" value="3"/>
</dbReference>
<dbReference type="InterPro" id="IPR032675">
    <property type="entry name" value="LRR_dom_sf"/>
</dbReference>
<sequence>MLFSKYTTVILILAFIISDGSKLDDILADSCIIDLPFPAVVVETNSSISSSHNSKSSANSASGVFCRNVSGHSGIVTCSGQDNIPRGLPNNTWCLIMTYNAIRILNAAELEYLKNLKVLILDNCPLSQLNGNFSDLRLEYLSIKYTGYESVPDIRLPRLRRLDMAQSYLRKIGVKDLSRISSQIQIVRLIGCWIYEIENGTFGSLLNLYYLDLSGNNLTRVPKDIPNTLVALNMLNNINMSVLDVHSSPFLPYLKEIAISATTVKANAFRNFFFASNVLLQACYIETLAMADLQFVFQFRIIPSCLYLNLQEGAFAMMNPLQNFSFSGNLPTVPSFIFHGCNNLEMIKLDTVYILHLNSSAFKGLPSLHTLVMTNNFGQYVHTLNITDVFLNSDLRLLKFLDMSNFGIRAIEKTAFLELVNVQNLNISSNHIESLSADVIQPMGNLRSFQM</sequence>
<proteinExistence type="predicted"/>
<dbReference type="PROSITE" id="PS51450">
    <property type="entry name" value="LRR"/>
    <property type="match status" value="1"/>
</dbReference>
<dbReference type="SUPFAM" id="SSF52047">
    <property type="entry name" value="RNI-like"/>
    <property type="match status" value="1"/>
</dbReference>
<feature type="chain" id="PRO_5042276723" evidence="3">
    <location>
        <begin position="24"/>
        <end position="451"/>
    </location>
</feature>
<reference evidence="4" key="1">
    <citation type="journal article" date="2021" name="Genome Biol. Evol.">
        <title>A High-Quality Reference Genome for a Parasitic Bivalve with Doubly Uniparental Inheritance (Bivalvia: Unionida).</title>
        <authorList>
            <person name="Smith C.H."/>
        </authorList>
    </citation>
    <scope>NUCLEOTIDE SEQUENCE</scope>
    <source>
        <strain evidence="4">CHS0354</strain>
    </source>
</reference>
<keyword evidence="1" id="KW-0433">Leucine-rich repeat</keyword>
<evidence type="ECO:0000256" key="2">
    <source>
        <dbReference type="ARBA" id="ARBA00022737"/>
    </source>
</evidence>
<gene>
    <name evidence="4" type="ORF">CHS0354_028931</name>
</gene>
<evidence type="ECO:0000256" key="1">
    <source>
        <dbReference type="ARBA" id="ARBA00022614"/>
    </source>
</evidence>
<accession>A0AAE0SIZ3</accession>
<keyword evidence="3" id="KW-0732">Signal</keyword>
<dbReference type="Pfam" id="PF13306">
    <property type="entry name" value="LRR_5"/>
    <property type="match status" value="1"/>
</dbReference>
<name>A0AAE0SIZ3_9BIVA</name>
<dbReference type="PANTHER" id="PTHR45712">
    <property type="entry name" value="AGAP008170-PA"/>
    <property type="match status" value="1"/>
</dbReference>
<organism evidence="4 5">
    <name type="scientific">Potamilus streckersoni</name>
    <dbReference type="NCBI Taxonomy" id="2493646"/>
    <lineage>
        <taxon>Eukaryota</taxon>
        <taxon>Metazoa</taxon>
        <taxon>Spiralia</taxon>
        <taxon>Lophotrochozoa</taxon>
        <taxon>Mollusca</taxon>
        <taxon>Bivalvia</taxon>
        <taxon>Autobranchia</taxon>
        <taxon>Heteroconchia</taxon>
        <taxon>Palaeoheterodonta</taxon>
        <taxon>Unionida</taxon>
        <taxon>Unionoidea</taxon>
        <taxon>Unionidae</taxon>
        <taxon>Ambleminae</taxon>
        <taxon>Lampsilini</taxon>
        <taxon>Potamilus</taxon>
    </lineage>
</organism>
<dbReference type="InterPro" id="IPR050333">
    <property type="entry name" value="SLRP"/>
</dbReference>
<reference evidence="4" key="3">
    <citation type="submission" date="2023-05" db="EMBL/GenBank/DDBJ databases">
        <authorList>
            <person name="Smith C.H."/>
        </authorList>
    </citation>
    <scope>NUCLEOTIDE SEQUENCE</scope>
    <source>
        <strain evidence="4">CHS0354</strain>
        <tissue evidence="4">Mantle</tissue>
    </source>
</reference>
<protein>
    <submittedName>
        <fullName evidence="4">Uncharacterized protein</fullName>
    </submittedName>
</protein>
<evidence type="ECO:0000313" key="5">
    <source>
        <dbReference type="Proteomes" id="UP001195483"/>
    </source>
</evidence>
<dbReference type="GO" id="GO:0005615">
    <property type="term" value="C:extracellular space"/>
    <property type="evidence" value="ECO:0007669"/>
    <property type="project" value="TreeGrafter"/>
</dbReference>
<dbReference type="InterPro" id="IPR001611">
    <property type="entry name" value="Leu-rich_rpt"/>
</dbReference>
<feature type="signal peptide" evidence="3">
    <location>
        <begin position="1"/>
        <end position="23"/>
    </location>
</feature>
<keyword evidence="5" id="KW-1185">Reference proteome</keyword>
<dbReference type="Pfam" id="PF00560">
    <property type="entry name" value="LRR_1"/>
    <property type="match status" value="1"/>
</dbReference>
<dbReference type="InterPro" id="IPR026906">
    <property type="entry name" value="LRR_5"/>
</dbReference>
<reference evidence="4" key="2">
    <citation type="journal article" date="2021" name="Genome Biol. Evol.">
        <title>Developing a high-quality reference genome for a parasitic bivalve with doubly uniparental inheritance (Bivalvia: Unionida).</title>
        <authorList>
            <person name="Smith C.H."/>
        </authorList>
    </citation>
    <scope>NUCLEOTIDE SEQUENCE</scope>
    <source>
        <strain evidence="4">CHS0354</strain>
        <tissue evidence="4">Mantle</tissue>
    </source>
</reference>
<dbReference type="SMART" id="SM00369">
    <property type="entry name" value="LRR_TYP"/>
    <property type="match status" value="4"/>
</dbReference>
<evidence type="ECO:0000313" key="4">
    <source>
        <dbReference type="EMBL" id="KAK3592851.1"/>
    </source>
</evidence>
<dbReference type="PANTHER" id="PTHR45712:SF22">
    <property type="entry name" value="INSULIN-LIKE GROWTH FACTOR-BINDING PROTEIN COMPLEX ACID LABILE SUBUNIT"/>
    <property type="match status" value="1"/>
</dbReference>
<dbReference type="SUPFAM" id="SSF52058">
    <property type="entry name" value="L domain-like"/>
    <property type="match status" value="1"/>
</dbReference>
<evidence type="ECO:0000256" key="3">
    <source>
        <dbReference type="SAM" id="SignalP"/>
    </source>
</evidence>
<comment type="caution">
    <text evidence="4">The sequence shown here is derived from an EMBL/GenBank/DDBJ whole genome shotgun (WGS) entry which is preliminary data.</text>
</comment>
<keyword evidence="2" id="KW-0677">Repeat</keyword>
<dbReference type="EMBL" id="JAEAOA010001734">
    <property type="protein sequence ID" value="KAK3592851.1"/>
    <property type="molecule type" value="Genomic_DNA"/>
</dbReference>
<dbReference type="Proteomes" id="UP001195483">
    <property type="component" value="Unassembled WGS sequence"/>
</dbReference>
<dbReference type="AlphaFoldDB" id="A0AAE0SIZ3"/>
<dbReference type="InterPro" id="IPR003591">
    <property type="entry name" value="Leu-rich_rpt_typical-subtyp"/>
</dbReference>